<organism evidence="1 2">
    <name type="scientific">Francisella frigiditurris</name>
    <dbReference type="NCBI Taxonomy" id="1542390"/>
    <lineage>
        <taxon>Bacteria</taxon>
        <taxon>Pseudomonadati</taxon>
        <taxon>Pseudomonadota</taxon>
        <taxon>Gammaproteobacteria</taxon>
        <taxon>Thiotrichales</taxon>
        <taxon>Francisellaceae</taxon>
        <taxon>Francisella</taxon>
    </lineage>
</organism>
<dbReference type="Pfam" id="PF13540">
    <property type="entry name" value="RCC1_2"/>
    <property type="match status" value="1"/>
</dbReference>
<protein>
    <submittedName>
        <fullName evidence="1">Regulator of chromosome condensation (RCC1) repeat family protein</fullName>
    </submittedName>
</protein>
<dbReference type="InterPro" id="IPR000408">
    <property type="entry name" value="Reg_chr_condens"/>
</dbReference>
<dbReference type="Proteomes" id="UP000182521">
    <property type="component" value="Chromosome"/>
</dbReference>
<gene>
    <name evidence="1" type="ORF">KX01_254</name>
</gene>
<dbReference type="SUPFAM" id="SSF50985">
    <property type="entry name" value="RCC1/BLIP-II"/>
    <property type="match status" value="1"/>
</dbReference>
<dbReference type="GO" id="GO:0005085">
    <property type="term" value="F:guanyl-nucleotide exchange factor activity"/>
    <property type="evidence" value="ECO:0007669"/>
    <property type="project" value="TreeGrafter"/>
</dbReference>
<dbReference type="EMBL" id="CP009654">
    <property type="protein sequence ID" value="APC96778.1"/>
    <property type="molecule type" value="Genomic_DNA"/>
</dbReference>
<reference evidence="2" key="1">
    <citation type="submission" date="2014-10" db="EMBL/GenBank/DDBJ databases">
        <authorList>
            <person name="Kuske C.R."/>
            <person name="Challacombe J.F."/>
            <person name="Daligault H.E."/>
            <person name="Davenport K.W."/>
            <person name="Johnson S.L."/>
            <person name="Siddaramappa S."/>
            <person name="Petersen J.M."/>
        </authorList>
    </citation>
    <scope>NUCLEOTIDE SEQUENCE [LARGE SCALE GENOMIC DNA]</scope>
    <source>
        <strain evidence="2">CA97-1460</strain>
    </source>
</reference>
<dbReference type="GO" id="GO:0005737">
    <property type="term" value="C:cytoplasm"/>
    <property type="evidence" value="ECO:0007669"/>
    <property type="project" value="TreeGrafter"/>
</dbReference>
<dbReference type="OrthoDB" id="5603992at2"/>
<evidence type="ECO:0000313" key="1">
    <source>
        <dbReference type="EMBL" id="APC96778.1"/>
    </source>
</evidence>
<accession>A0A1J0KSV2</accession>
<evidence type="ECO:0000313" key="2">
    <source>
        <dbReference type="Proteomes" id="UP000182521"/>
    </source>
</evidence>
<sequence length="256" mass="28539">MKKILLTFFLVLVGYEIYANYTSAQTFFDDYNYSTEGKFSNKNDDYRNDNRDDNFNDVSIRGTKVTSGADYSCQLITNGKVKCWGYNNEGALGDGTNESSLQPRYVKSDVKFKQLHSGDDFNCALDDGDDVYCWGSNERGQLGAGTKQKNSSVPVKLDANVKFRQVYTEAHYACALDENNYAYCWGDGSSGEVGNGEKGYFDAPQKVKTEIKFSRLTMSTTFVCGISYDKQNVYCWGQGMRGGNSKGLDSSVPVKI</sequence>
<dbReference type="PROSITE" id="PS50012">
    <property type="entry name" value="RCC1_3"/>
    <property type="match status" value="2"/>
</dbReference>
<dbReference type="PANTHER" id="PTHR45982:SF1">
    <property type="entry name" value="REGULATOR OF CHROMOSOME CONDENSATION"/>
    <property type="match status" value="1"/>
</dbReference>
<keyword evidence="2" id="KW-1185">Reference proteome</keyword>
<dbReference type="STRING" id="1542390.KX01_254"/>
<proteinExistence type="predicted"/>
<dbReference type="KEGG" id="frc:KX01_254"/>
<dbReference type="RefSeq" id="WP_071663272.1">
    <property type="nucleotide sequence ID" value="NZ_CP009654.1"/>
</dbReference>
<dbReference type="InterPro" id="IPR009091">
    <property type="entry name" value="RCC1/BLIP-II"/>
</dbReference>
<name>A0A1J0KSV2_9GAMM</name>
<dbReference type="Gene3D" id="2.130.10.30">
    <property type="entry name" value="Regulator of chromosome condensation 1/beta-lactamase-inhibitor protein II"/>
    <property type="match status" value="1"/>
</dbReference>
<dbReference type="PANTHER" id="PTHR45982">
    <property type="entry name" value="REGULATOR OF CHROMOSOME CONDENSATION"/>
    <property type="match status" value="1"/>
</dbReference>
<dbReference type="AlphaFoldDB" id="A0A1J0KSV2"/>
<dbReference type="InterPro" id="IPR051553">
    <property type="entry name" value="Ran_GTPase-activating"/>
</dbReference>